<dbReference type="CDD" id="cd09898">
    <property type="entry name" value="H3TH_53EXO"/>
    <property type="match status" value="1"/>
</dbReference>
<evidence type="ECO:0000313" key="8">
    <source>
        <dbReference type="EMBL" id="WAX57047.1"/>
    </source>
</evidence>
<keyword evidence="3 8" id="KW-0269">Exonuclease</keyword>
<evidence type="ECO:0000256" key="2">
    <source>
        <dbReference type="ARBA" id="ARBA00022801"/>
    </source>
</evidence>
<evidence type="ECO:0000259" key="7">
    <source>
        <dbReference type="SMART" id="SM00475"/>
    </source>
</evidence>
<evidence type="ECO:0000256" key="5">
    <source>
        <dbReference type="ARBA" id="ARBA00049957"/>
    </source>
</evidence>
<comment type="function">
    <text evidence="5">5'-3' exonuclease acting preferentially on double-stranded DNA.</text>
</comment>
<dbReference type="EMBL" id="CP097463">
    <property type="protein sequence ID" value="WAX57047.1"/>
    <property type="molecule type" value="Genomic_DNA"/>
</dbReference>
<sequence length="302" mass="31534">MTLQLVDAANLYFRAFYALPESITAPDGRPVNAIRGFLDMSAALIERRRPSRWVACLDLSWRPDFRVELVPSYKAHRASPDGSEVIPAALLPQIPLLLKVLAALGLPTAGADGFEADDVMATLAARDTDEVEVVSGDRDMLAVATDRVRVLYTGKGLAKMEVMGPAEVQAKYGIAAAHYADFAVLRGDPSDGLPGVAGVGEKTAAALVARFGSIEDILAAADSGPDGFPAGAGAKIRAAREYLSRAPGAVRVRTDVPLPVLADELPAEPRDAGSLDRLVGELGIGASVARVQAAITAARGVG</sequence>
<evidence type="ECO:0000256" key="6">
    <source>
        <dbReference type="ARBA" id="ARBA00050026"/>
    </source>
</evidence>
<feature type="domain" description="5'-3' exonuclease" evidence="7">
    <location>
        <begin position="1"/>
        <end position="266"/>
    </location>
</feature>
<evidence type="ECO:0000256" key="3">
    <source>
        <dbReference type="ARBA" id="ARBA00022839"/>
    </source>
</evidence>
<reference evidence="8" key="1">
    <citation type="submission" date="2022-05" db="EMBL/GenBank/DDBJ databases">
        <title>Jatrophihabitans sp. SB3-54 whole genome sequence.</title>
        <authorList>
            <person name="Suh M.K."/>
            <person name="Eom M.K."/>
            <person name="Kim J.S."/>
            <person name="Kim H.S."/>
            <person name="Do H.E."/>
            <person name="Shin Y.K."/>
            <person name="Lee J.-S."/>
        </authorList>
    </citation>
    <scope>NUCLEOTIDE SEQUENCE</scope>
    <source>
        <strain evidence="8">SB3-54</strain>
    </source>
</reference>
<dbReference type="PANTHER" id="PTHR42646:SF2">
    <property type="entry name" value="5'-3' EXONUCLEASE FAMILY PROTEIN"/>
    <property type="match status" value="1"/>
</dbReference>
<dbReference type="InterPro" id="IPR036279">
    <property type="entry name" value="5-3_exonuclease_C_sf"/>
</dbReference>
<name>A0ABY7K0F0_9ACTN</name>
<dbReference type="SUPFAM" id="SSF88723">
    <property type="entry name" value="PIN domain-like"/>
    <property type="match status" value="1"/>
</dbReference>
<dbReference type="CDD" id="cd09859">
    <property type="entry name" value="PIN_53EXO"/>
    <property type="match status" value="1"/>
</dbReference>
<dbReference type="Pfam" id="PF01367">
    <property type="entry name" value="5_3_exonuc"/>
    <property type="match status" value="1"/>
</dbReference>
<evidence type="ECO:0000256" key="4">
    <source>
        <dbReference type="ARBA" id="ARBA00023125"/>
    </source>
</evidence>
<keyword evidence="4" id="KW-0238">DNA-binding</keyword>
<dbReference type="Gene3D" id="3.40.50.1010">
    <property type="entry name" value="5'-nuclease"/>
    <property type="match status" value="1"/>
</dbReference>
<proteinExistence type="predicted"/>
<dbReference type="SMART" id="SM00475">
    <property type="entry name" value="53EXOc"/>
    <property type="match status" value="1"/>
</dbReference>
<evidence type="ECO:0000313" key="9">
    <source>
        <dbReference type="Proteomes" id="UP001164693"/>
    </source>
</evidence>
<dbReference type="Pfam" id="PF02739">
    <property type="entry name" value="5_3_exonuc_N"/>
    <property type="match status" value="1"/>
</dbReference>
<dbReference type="RefSeq" id="WP_269443582.1">
    <property type="nucleotide sequence ID" value="NZ_CP097463.1"/>
</dbReference>
<dbReference type="Gene3D" id="1.10.150.20">
    <property type="entry name" value="5' to 3' exonuclease, C-terminal subdomain"/>
    <property type="match status" value="1"/>
</dbReference>
<dbReference type="SMART" id="SM00279">
    <property type="entry name" value="HhH2"/>
    <property type="match status" value="1"/>
</dbReference>
<keyword evidence="2" id="KW-0378">Hydrolase</keyword>
<dbReference type="SUPFAM" id="SSF47807">
    <property type="entry name" value="5' to 3' exonuclease, C-terminal subdomain"/>
    <property type="match status" value="1"/>
</dbReference>
<evidence type="ECO:0000256" key="1">
    <source>
        <dbReference type="ARBA" id="ARBA00022722"/>
    </source>
</evidence>
<dbReference type="Proteomes" id="UP001164693">
    <property type="component" value="Chromosome"/>
</dbReference>
<protein>
    <recommendedName>
        <fullName evidence="6">5'-3' exonuclease</fullName>
    </recommendedName>
</protein>
<dbReference type="InterPro" id="IPR020045">
    <property type="entry name" value="DNA_polI_H3TH"/>
</dbReference>
<dbReference type="PANTHER" id="PTHR42646">
    <property type="entry name" value="FLAP ENDONUCLEASE XNI"/>
    <property type="match status" value="1"/>
</dbReference>
<dbReference type="InterPro" id="IPR029060">
    <property type="entry name" value="PIN-like_dom_sf"/>
</dbReference>
<keyword evidence="1" id="KW-0540">Nuclease</keyword>
<accession>A0ABY7K0F0</accession>
<dbReference type="InterPro" id="IPR008918">
    <property type="entry name" value="HhH2"/>
</dbReference>
<dbReference type="InterPro" id="IPR020046">
    <property type="entry name" value="5-3_exonucl_a-hlix_arch_N"/>
</dbReference>
<dbReference type="InterPro" id="IPR038969">
    <property type="entry name" value="FEN"/>
</dbReference>
<dbReference type="InterPro" id="IPR002421">
    <property type="entry name" value="5-3_exonuclease"/>
</dbReference>
<organism evidence="8 9">
    <name type="scientific">Jatrophihabitans cynanchi</name>
    <dbReference type="NCBI Taxonomy" id="2944128"/>
    <lineage>
        <taxon>Bacteria</taxon>
        <taxon>Bacillati</taxon>
        <taxon>Actinomycetota</taxon>
        <taxon>Actinomycetes</taxon>
        <taxon>Jatrophihabitantales</taxon>
        <taxon>Jatrophihabitantaceae</taxon>
        <taxon>Jatrophihabitans</taxon>
    </lineage>
</organism>
<gene>
    <name evidence="8" type="ORF">M6B22_21390</name>
</gene>
<dbReference type="GO" id="GO:0004527">
    <property type="term" value="F:exonuclease activity"/>
    <property type="evidence" value="ECO:0007669"/>
    <property type="project" value="UniProtKB-KW"/>
</dbReference>
<keyword evidence="9" id="KW-1185">Reference proteome</keyword>